<dbReference type="Proteomes" id="UP000626244">
    <property type="component" value="Unassembled WGS sequence"/>
</dbReference>
<accession>A0A8J3AKG3</accession>
<dbReference type="Gene3D" id="3.30.2130.10">
    <property type="entry name" value="VC0802-like"/>
    <property type="match status" value="1"/>
</dbReference>
<protein>
    <submittedName>
        <fullName evidence="1">Uncharacterized protein</fullName>
    </submittedName>
</protein>
<gene>
    <name evidence="1" type="ORF">GCM10007380_28310</name>
</gene>
<keyword evidence="2" id="KW-1185">Reference proteome</keyword>
<evidence type="ECO:0000313" key="2">
    <source>
        <dbReference type="Proteomes" id="UP000626244"/>
    </source>
</evidence>
<dbReference type="EMBL" id="BMHB01000001">
    <property type="protein sequence ID" value="GGI15505.1"/>
    <property type="molecule type" value="Genomic_DNA"/>
</dbReference>
<reference evidence="2" key="1">
    <citation type="journal article" date="2019" name="Int. J. Syst. Evol. Microbiol.">
        <title>The Global Catalogue of Microorganisms (GCM) 10K type strain sequencing project: providing services to taxonomists for standard genome sequencing and annotation.</title>
        <authorList>
            <consortium name="The Broad Institute Genomics Platform"/>
            <consortium name="The Broad Institute Genome Sequencing Center for Infectious Disease"/>
            <person name="Wu L."/>
            <person name="Ma J."/>
        </authorList>
    </citation>
    <scope>NUCLEOTIDE SEQUENCE [LARGE SCALE GENOMIC DNA]</scope>
    <source>
        <strain evidence="2">CGMCC 1.14993</strain>
    </source>
</reference>
<evidence type="ECO:0000313" key="1">
    <source>
        <dbReference type="EMBL" id="GGI15505.1"/>
    </source>
</evidence>
<sequence>MNRSYNRNSQQLNYEIEYRTQFTFTASDQTLSNILNDIAKHSVNLLALTTTKNRDKKNFVRIVAGTTETETNRDFNVVRKTLDSHNVSFKEETIIALLNIPPGVPGVFNQLYGSLWCKVQVKSMYLGENDIVFFNVSNIKKATEILSQEILKRCQSDC</sequence>
<organism evidence="1 2">
    <name type="scientific">Gottfriedia solisilvae</name>
    <dbReference type="NCBI Taxonomy" id="1516104"/>
    <lineage>
        <taxon>Bacteria</taxon>
        <taxon>Bacillati</taxon>
        <taxon>Bacillota</taxon>
        <taxon>Bacilli</taxon>
        <taxon>Bacillales</taxon>
        <taxon>Bacillaceae</taxon>
        <taxon>Gottfriedia</taxon>
    </lineage>
</organism>
<dbReference type="OrthoDB" id="2987322at2"/>
<name>A0A8J3AKG3_9BACI</name>
<dbReference type="RefSeq" id="WP_087999728.1">
    <property type="nucleotide sequence ID" value="NZ_BMHB01000001.1"/>
</dbReference>
<dbReference type="AlphaFoldDB" id="A0A8J3AKG3"/>
<proteinExistence type="predicted"/>
<comment type="caution">
    <text evidence="1">The sequence shown here is derived from an EMBL/GenBank/DDBJ whole genome shotgun (WGS) entry which is preliminary data.</text>
</comment>